<sequence>MAKATNKWGWRAKRGGNEATPQPEKTLRPSRTDSNMELRGYSSGERPSYVHTDSLALPTDLPARDALPFALVSSTASEQQQQQQQQQRRDHDAGGAMHAIAPDADDVVVWSGLVWSAAMLTLTSTHTSTPRGTEYLART</sequence>
<gene>
    <name evidence="2" type="ORF">P280DRAFT_476466</name>
</gene>
<name>A0A6A6SAY8_9PLEO</name>
<organism evidence="2 3">
    <name type="scientific">Massarina eburnea CBS 473.64</name>
    <dbReference type="NCBI Taxonomy" id="1395130"/>
    <lineage>
        <taxon>Eukaryota</taxon>
        <taxon>Fungi</taxon>
        <taxon>Dikarya</taxon>
        <taxon>Ascomycota</taxon>
        <taxon>Pezizomycotina</taxon>
        <taxon>Dothideomycetes</taxon>
        <taxon>Pleosporomycetidae</taxon>
        <taxon>Pleosporales</taxon>
        <taxon>Massarineae</taxon>
        <taxon>Massarinaceae</taxon>
        <taxon>Massarina</taxon>
    </lineage>
</organism>
<keyword evidence="3" id="KW-1185">Reference proteome</keyword>
<evidence type="ECO:0000313" key="2">
    <source>
        <dbReference type="EMBL" id="KAF2644422.1"/>
    </source>
</evidence>
<dbReference type="AlphaFoldDB" id="A0A6A6SAY8"/>
<reference evidence="2" key="1">
    <citation type="journal article" date="2020" name="Stud. Mycol.">
        <title>101 Dothideomycetes genomes: a test case for predicting lifestyles and emergence of pathogens.</title>
        <authorList>
            <person name="Haridas S."/>
            <person name="Albert R."/>
            <person name="Binder M."/>
            <person name="Bloem J."/>
            <person name="Labutti K."/>
            <person name="Salamov A."/>
            <person name="Andreopoulos B."/>
            <person name="Baker S."/>
            <person name="Barry K."/>
            <person name="Bills G."/>
            <person name="Bluhm B."/>
            <person name="Cannon C."/>
            <person name="Castanera R."/>
            <person name="Culley D."/>
            <person name="Daum C."/>
            <person name="Ezra D."/>
            <person name="Gonzalez J."/>
            <person name="Henrissat B."/>
            <person name="Kuo A."/>
            <person name="Liang C."/>
            <person name="Lipzen A."/>
            <person name="Lutzoni F."/>
            <person name="Magnuson J."/>
            <person name="Mondo S."/>
            <person name="Nolan M."/>
            <person name="Ohm R."/>
            <person name="Pangilinan J."/>
            <person name="Park H.-J."/>
            <person name="Ramirez L."/>
            <person name="Alfaro M."/>
            <person name="Sun H."/>
            <person name="Tritt A."/>
            <person name="Yoshinaga Y."/>
            <person name="Zwiers L.-H."/>
            <person name="Turgeon B."/>
            <person name="Goodwin S."/>
            <person name="Spatafora J."/>
            <person name="Crous P."/>
            <person name="Grigoriev I."/>
        </authorList>
    </citation>
    <scope>NUCLEOTIDE SEQUENCE</scope>
    <source>
        <strain evidence="2">CBS 473.64</strain>
    </source>
</reference>
<dbReference type="EMBL" id="MU006778">
    <property type="protein sequence ID" value="KAF2644422.1"/>
    <property type="molecule type" value="Genomic_DNA"/>
</dbReference>
<feature type="region of interest" description="Disordered" evidence="1">
    <location>
        <begin position="1"/>
        <end position="50"/>
    </location>
</feature>
<evidence type="ECO:0000256" key="1">
    <source>
        <dbReference type="SAM" id="MobiDB-lite"/>
    </source>
</evidence>
<feature type="region of interest" description="Disordered" evidence="1">
    <location>
        <begin position="72"/>
        <end position="98"/>
    </location>
</feature>
<proteinExistence type="predicted"/>
<dbReference type="Proteomes" id="UP000799753">
    <property type="component" value="Unassembled WGS sequence"/>
</dbReference>
<protein>
    <submittedName>
        <fullName evidence="2">Uncharacterized protein</fullName>
    </submittedName>
</protein>
<accession>A0A6A6SAY8</accession>
<evidence type="ECO:0000313" key="3">
    <source>
        <dbReference type="Proteomes" id="UP000799753"/>
    </source>
</evidence>
<feature type="compositionally biased region" description="Basic and acidic residues" evidence="1">
    <location>
        <begin position="25"/>
        <end position="36"/>
    </location>
</feature>